<dbReference type="InterPro" id="IPR008407">
    <property type="entry name" value="Brnchd-chn_aa_trnsp_AzlD"/>
</dbReference>
<keyword evidence="1" id="KW-0472">Membrane</keyword>
<dbReference type="RefSeq" id="WP_121221690.1">
    <property type="nucleotide sequence ID" value="NZ_RBIG01000004.1"/>
</dbReference>
<sequence>MAEALSTYWPYFVVLAGGLVTYGIRVFGVALAGRISVDSQVFQWVGCIAYGLLAALIARMILMPVGVLQEAPLVFRIAGTAAALAAFFLVRRNVFAGCIAGVGTLIALTAIFGLE</sequence>
<keyword evidence="1" id="KW-1133">Transmembrane helix</keyword>
<dbReference type="Pfam" id="PF05437">
    <property type="entry name" value="AzlD"/>
    <property type="match status" value="1"/>
</dbReference>
<reference evidence="2 3" key="1">
    <citation type="submission" date="2018-10" db="EMBL/GenBank/DDBJ databases">
        <title>Comparative analysis of microorganisms from saline springs in Andes Mountain Range, Colombia.</title>
        <authorList>
            <person name="Rubin E."/>
        </authorList>
    </citation>
    <scope>NUCLEOTIDE SEQUENCE [LARGE SCALE GENOMIC DNA]</scope>
    <source>
        <strain evidence="2 3">USBA 36</strain>
    </source>
</reference>
<name>A0A420WAF8_9PROT</name>
<dbReference type="OrthoDB" id="7855510at2"/>
<evidence type="ECO:0000313" key="2">
    <source>
        <dbReference type="EMBL" id="RKQ67984.1"/>
    </source>
</evidence>
<keyword evidence="1" id="KW-0812">Transmembrane</keyword>
<evidence type="ECO:0000313" key="3">
    <source>
        <dbReference type="Proteomes" id="UP000277424"/>
    </source>
</evidence>
<feature type="transmembrane region" description="Helical" evidence="1">
    <location>
        <begin position="73"/>
        <end position="90"/>
    </location>
</feature>
<proteinExistence type="predicted"/>
<protein>
    <submittedName>
        <fullName evidence="2">Branched-subunit amino acid transport protein AzlD</fullName>
    </submittedName>
</protein>
<accession>A0A420WAF8</accession>
<dbReference type="Proteomes" id="UP000277424">
    <property type="component" value="Unassembled WGS sequence"/>
</dbReference>
<dbReference type="EMBL" id="RBIG01000004">
    <property type="protein sequence ID" value="RKQ67984.1"/>
    <property type="molecule type" value="Genomic_DNA"/>
</dbReference>
<feature type="transmembrane region" description="Helical" evidence="1">
    <location>
        <begin position="95"/>
        <end position="114"/>
    </location>
</feature>
<organism evidence="2 3">
    <name type="scientific">Oceanibaculum indicum</name>
    <dbReference type="NCBI Taxonomy" id="526216"/>
    <lineage>
        <taxon>Bacteria</taxon>
        <taxon>Pseudomonadati</taxon>
        <taxon>Pseudomonadota</taxon>
        <taxon>Alphaproteobacteria</taxon>
        <taxon>Rhodospirillales</taxon>
        <taxon>Oceanibaculaceae</taxon>
        <taxon>Oceanibaculum</taxon>
    </lineage>
</organism>
<feature type="transmembrane region" description="Helical" evidence="1">
    <location>
        <begin position="44"/>
        <end position="67"/>
    </location>
</feature>
<dbReference type="AlphaFoldDB" id="A0A420WAF8"/>
<feature type="transmembrane region" description="Helical" evidence="1">
    <location>
        <begin position="12"/>
        <end position="32"/>
    </location>
</feature>
<comment type="caution">
    <text evidence="2">The sequence shown here is derived from an EMBL/GenBank/DDBJ whole genome shotgun (WGS) entry which is preliminary data.</text>
</comment>
<gene>
    <name evidence="2" type="ORF">BCL74_3301</name>
</gene>
<evidence type="ECO:0000256" key="1">
    <source>
        <dbReference type="SAM" id="Phobius"/>
    </source>
</evidence>